<comment type="caution">
    <text evidence="10">The sequence shown here is derived from an EMBL/GenBank/DDBJ whole genome shotgun (WGS) entry which is preliminary data.</text>
</comment>
<keyword evidence="4" id="KW-0964">Secreted</keyword>
<comment type="subcellular location">
    <subcellularLocation>
        <location evidence="1 8">Secreted</location>
        <location evidence="1 8">Extracellular space</location>
        <location evidence="1 8">Extracellular matrix</location>
    </subcellularLocation>
</comment>
<evidence type="ECO:0000256" key="7">
    <source>
        <dbReference type="ARBA" id="ARBA00023157"/>
    </source>
</evidence>
<dbReference type="GO" id="GO:0005615">
    <property type="term" value="C:extracellular space"/>
    <property type="evidence" value="ECO:0007669"/>
    <property type="project" value="TreeGrafter"/>
</dbReference>
<dbReference type="PANTHER" id="PTHR12027:SF102">
    <property type="entry name" value="PROTEIN WNT"/>
    <property type="match status" value="1"/>
</dbReference>
<dbReference type="GO" id="GO:0005109">
    <property type="term" value="F:frizzled binding"/>
    <property type="evidence" value="ECO:0007669"/>
    <property type="project" value="TreeGrafter"/>
</dbReference>
<evidence type="ECO:0000256" key="1">
    <source>
        <dbReference type="ARBA" id="ARBA00004498"/>
    </source>
</evidence>
<dbReference type="EMBL" id="CAVLEF010000010">
    <property type="protein sequence ID" value="CAK1548451.1"/>
    <property type="molecule type" value="Genomic_DNA"/>
</dbReference>
<dbReference type="GO" id="GO:0045165">
    <property type="term" value="P:cell fate commitment"/>
    <property type="evidence" value="ECO:0007669"/>
    <property type="project" value="TreeGrafter"/>
</dbReference>
<keyword evidence="3 8" id="KW-0217">Developmental protein</keyword>
<accession>A0AAV1JG68</accession>
<proteinExistence type="inferred from homology"/>
<feature type="region of interest" description="Disordered" evidence="9">
    <location>
        <begin position="70"/>
        <end position="92"/>
    </location>
</feature>
<dbReference type="InterPro" id="IPR005817">
    <property type="entry name" value="Wnt"/>
</dbReference>
<keyword evidence="5" id="KW-0272">Extracellular matrix</keyword>
<evidence type="ECO:0000256" key="4">
    <source>
        <dbReference type="ARBA" id="ARBA00022525"/>
    </source>
</evidence>
<evidence type="ECO:0000256" key="9">
    <source>
        <dbReference type="SAM" id="MobiDB-lite"/>
    </source>
</evidence>
<evidence type="ECO:0000256" key="8">
    <source>
        <dbReference type="RuleBase" id="RU003500"/>
    </source>
</evidence>
<dbReference type="GO" id="GO:0030182">
    <property type="term" value="P:neuron differentiation"/>
    <property type="evidence" value="ECO:0007669"/>
    <property type="project" value="TreeGrafter"/>
</dbReference>
<name>A0AAV1JG68_9NEOP</name>
<dbReference type="Proteomes" id="UP001497472">
    <property type="component" value="Unassembled WGS sequence"/>
</dbReference>
<comment type="function">
    <text evidence="8">Ligand for members of the frizzled family of seven transmembrane receptors.</text>
</comment>
<dbReference type="GO" id="GO:0060070">
    <property type="term" value="P:canonical Wnt signaling pathway"/>
    <property type="evidence" value="ECO:0007669"/>
    <property type="project" value="TreeGrafter"/>
</dbReference>
<dbReference type="AlphaFoldDB" id="A0AAV1JG68"/>
<evidence type="ECO:0000256" key="5">
    <source>
        <dbReference type="ARBA" id="ARBA00022530"/>
    </source>
</evidence>
<evidence type="ECO:0000256" key="6">
    <source>
        <dbReference type="ARBA" id="ARBA00022687"/>
    </source>
</evidence>
<dbReference type="SMART" id="SM00097">
    <property type="entry name" value="WNT1"/>
    <property type="match status" value="1"/>
</dbReference>
<protein>
    <recommendedName>
        <fullName evidence="8">Protein Wnt</fullName>
    </recommendedName>
</protein>
<dbReference type="PRINTS" id="PR01349">
    <property type="entry name" value="WNTPROTEIN"/>
</dbReference>
<reference evidence="10 11" key="1">
    <citation type="submission" date="2023-11" db="EMBL/GenBank/DDBJ databases">
        <authorList>
            <person name="Okamura Y."/>
        </authorList>
    </citation>
    <scope>NUCLEOTIDE SEQUENCE [LARGE SCALE GENOMIC DNA]</scope>
</reference>
<dbReference type="PANTHER" id="PTHR12027">
    <property type="entry name" value="WNT RELATED"/>
    <property type="match status" value="1"/>
</dbReference>
<evidence type="ECO:0000256" key="3">
    <source>
        <dbReference type="ARBA" id="ARBA00022473"/>
    </source>
</evidence>
<dbReference type="InterPro" id="IPR043158">
    <property type="entry name" value="Wnt_C"/>
</dbReference>
<evidence type="ECO:0000313" key="10">
    <source>
        <dbReference type="EMBL" id="CAK1548451.1"/>
    </source>
</evidence>
<feature type="region of interest" description="Disordered" evidence="9">
    <location>
        <begin position="518"/>
        <end position="555"/>
    </location>
</feature>
<keyword evidence="6 8" id="KW-0879">Wnt signaling pathway</keyword>
<gene>
    <name evidence="10" type="ORF">LNINA_LOCUS7832</name>
</gene>
<comment type="similarity">
    <text evidence="2 8">Belongs to the Wnt family.</text>
</comment>
<organism evidence="10 11">
    <name type="scientific">Leptosia nina</name>
    <dbReference type="NCBI Taxonomy" id="320188"/>
    <lineage>
        <taxon>Eukaryota</taxon>
        <taxon>Metazoa</taxon>
        <taxon>Ecdysozoa</taxon>
        <taxon>Arthropoda</taxon>
        <taxon>Hexapoda</taxon>
        <taxon>Insecta</taxon>
        <taxon>Pterygota</taxon>
        <taxon>Neoptera</taxon>
        <taxon>Endopterygota</taxon>
        <taxon>Lepidoptera</taxon>
        <taxon>Glossata</taxon>
        <taxon>Ditrysia</taxon>
        <taxon>Papilionoidea</taxon>
        <taxon>Pieridae</taxon>
        <taxon>Pierinae</taxon>
        <taxon>Leptosia</taxon>
    </lineage>
</organism>
<dbReference type="CDD" id="cd19343">
    <property type="entry name" value="Wnt_Wnt11"/>
    <property type="match status" value="1"/>
</dbReference>
<dbReference type="Gene3D" id="3.30.2460.20">
    <property type="match status" value="1"/>
</dbReference>
<keyword evidence="7" id="KW-1015">Disulfide bond</keyword>
<feature type="compositionally biased region" description="Basic residues" evidence="9">
    <location>
        <begin position="530"/>
        <end position="555"/>
    </location>
</feature>
<keyword evidence="11" id="KW-1185">Reference proteome</keyword>
<dbReference type="Pfam" id="PF00110">
    <property type="entry name" value="wnt"/>
    <property type="match status" value="2"/>
</dbReference>
<dbReference type="GO" id="GO:0005125">
    <property type="term" value="F:cytokine activity"/>
    <property type="evidence" value="ECO:0007669"/>
    <property type="project" value="TreeGrafter"/>
</dbReference>
<evidence type="ECO:0000256" key="2">
    <source>
        <dbReference type="ARBA" id="ARBA00005683"/>
    </source>
</evidence>
<evidence type="ECO:0000313" key="11">
    <source>
        <dbReference type="Proteomes" id="UP001497472"/>
    </source>
</evidence>
<sequence>MSLFVDLRQIKSSVTSLSEMVDKISSSVSKDMGRKQSVDSALFGNIYKPATLGLGVRFSQSQEDILENMPSSRLRSHMSLPNLGKSENDKSRYDKRSKIVEIDNVKSQDSERQVMPVSTENLNTLIIASLNKRPHFDDSGDTHPMDFLENVKYYISELNMPEEKQLPFITSCLSGLPLMWIRCFRTDFKDTNAFYSAFEREFWGPERQKTVLYDMKLGKYDENDTMSMSEYFLCKVSNYKHLSPPPSDLEIIYSLAAHFPSAVELEMRLTPKPTLREAYSLLRRREGEGNDFLPNYLFEMCEAFQRGLRPQSARKNDMSQTALHDNVGNWTESDCWEAKQNGSLWSEQVRVCRRQPTAMPHVAAAARLARSACLAAHSGERWNCSSIELAPKYSPDLLTGTREQAYVYAMSAAALSWSVARACASGALAACSCAAPPRAPPRPPRQAAPPEPHARFKWGGCGDNFQWAERFARQFLDAHEIDIRDGNVDELEPDPTTTEVTTTTIEATPPPVVILVDDQPAQPNLTTATPKRKGRRGRKRLPRSPRRGRPTRKRFRERYEYDDRGFKHRNIEYRMAADDPRFDPQVDLQTRLERLRPLIASANLMNNRFGRKAVSNSMRTKCTCHGVSGSCSVRTCWRSLAPIHRAAAELAREAARAGPLRARRRAARAKPRLRYVTPSPDYCEPDTAAGSLGTHGRKCNVSLGSASGGCGRLCCGRGRRALRHNRLERCHCRYHWCCRVDCQLCRVTSEEHYCN</sequence>